<reference evidence="18" key="1">
    <citation type="journal article" date="2019" name="Int. J. Syst. Evol. Microbiol.">
        <title>The Global Catalogue of Microorganisms (GCM) 10K type strain sequencing project: providing services to taxonomists for standard genome sequencing and annotation.</title>
        <authorList>
            <consortium name="The Broad Institute Genomics Platform"/>
            <consortium name="The Broad Institute Genome Sequencing Center for Infectious Disease"/>
            <person name="Wu L."/>
            <person name="Ma J."/>
        </authorList>
    </citation>
    <scope>NUCLEOTIDE SEQUENCE [LARGE SCALE GENOMIC DNA]</scope>
    <source>
        <strain evidence="18">CCM 8702</strain>
    </source>
</reference>
<keyword evidence="6" id="KW-0808">Transferase</keyword>
<dbReference type="CDD" id="cd00082">
    <property type="entry name" value="HisKA"/>
    <property type="match status" value="1"/>
</dbReference>
<feature type="transmembrane region" description="Helical" evidence="14">
    <location>
        <begin position="174"/>
        <end position="194"/>
    </location>
</feature>
<keyword evidence="9" id="KW-0418">Kinase</keyword>
<evidence type="ECO:0000313" key="17">
    <source>
        <dbReference type="EMBL" id="GGH68070.1"/>
    </source>
</evidence>
<feature type="domain" description="Histidine kinase" evidence="15">
    <location>
        <begin position="277"/>
        <end position="532"/>
    </location>
</feature>
<dbReference type="PRINTS" id="PR00344">
    <property type="entry name" value="BCTRLSENSOR"/>
</dbReference>
<dbReference type="PANTHER" id="PTHR45436:SF5">
    <property type="entry name" value="SENSOR HISTIDINE KINASE TRCS"/>
    <property type="match status" value="1"/>
</dbReference>
<proteinExistence type="predicted"/>
<dbReference type="SMART" id="SM00387">
    <property type="entry name" value="HATPase_c"/>
    <property type="match status" value="1"/>
</dbReference>
<evidence type="ECO:0000256" key="14">
    <source>
        <dbReference type="SAM" id="Phobius"/>
    </source>
</evidence>
<dbReference type="PANTHER" id="PTHR45436">
    <property type="entry name" value="SENSOR HISTIDINE KINASE YKOH"/>
    <property type="match status" value="1"/>
</dbReference>
<dbReference type="Proteomes" id="UP000605427">
    <property type="component" value="Unassembled WGS sequence"/>
</dbReference>
<dbReference type="InterPro" id="IPR005467">
    <property type="entry name" value="His_kinase_dom"/>
</dbReference>
<evidence type="ECO:0000256" key="6">
    <source>
        <dbReference type="ARBA" id="ARBA00022679"/>
    </source>
</evidence>
<accession>A0ABQ1ZLK4</accession>
<dbReference type="Pfam" id="PF02518">
    <property type="entry name" value="HATPase_c"/>
    <property type="match status" value="1"/>
</dbReference>
<sequence length="534" mass="60090">MRVSIKLKFTLFLALLLSLTVGVLSVLILQGTERSQTQQIEDTMARQTQLANLRVRQEYYTQEPRLDPPEFLQQEGVRLSDELSDLIGMPVTLYDTEGERIGTSLPGEIPPLEGDPSGASSFRYAMAGQVAYWKQGSSLEYFAPLEGPEGQVGVIRFRYSIASYQAAYADIRGLFVSIGLGVVGLSFVLGYLFFNRFAAGIIRLKRTADAIRRGEFVRSAPLRRRRDELGQLGEGLYEMSGAIERNIEAMREEQHKLKLAVEKLQALEKQQKEYIGSISHEFKTPLTSIKAYVELLEMYGDDPNLLEEARSNIGKEAERLYEMVEKVLRLAELEKYDFEIQAGEMDAEEALRDVVGRMRGKAERFDLTLRLESGAAAFKVDQAPRFPIWFDRESFMHIFVNLLDNAIKYNVPDGTVLVELQKRSAREVEEKLVKRRSAAGAVEAADTDTPITAEHVLAIRIFNTGPAIPEELRERIFEPFFTVNRDRARQSGGSGLGLALVKRLTEAQGGSIELLSSDERGTVFELTFPLMHDV</sequence>
<dbReference type="InterPro" id="IPR036097">
    <property type="entry name" value="HisK_dim/P_sf"/>
</dbReference>
<evidence type="ECO:0000256" key="4">
    <source>
        <dbReference type="ARBA" id="ARBA00022475"/>
    </source>
</evidence>
<dbReference type="SMART" id="SM00304">
    <property type="entry name" value="HAMP"/>
    <property type="match status" value="1"/>
</dbReference>
<evidence type="ECO:0000256" key="13">
    <source>
        <dbReference type="ARBA" id="ARBA00023136"/>
    </source>
</evidence>
<keyword evidence="13 14" id="KW-0472">Membrane</keyword>
<dbReference type="PROSITE" id="PS50109">
    <property type="entry name" value="HIS_KIN"/>
    <property type="match status" value="1"/>
</dbReference>
<dbReference type="CDD" id="cd06225">
    <property type="entry name" value="HAMP"/>
    <property type="match status" value="1"/>
</dbReference>
<evidence type="ECO:0000256" key="5">
    <source>
        <dbReference type="ARBA" id="ARBA00022553"/>
    </source>
</evidence>
<dbReference type="Pfam" id="PF00512">
    <property type="entry name" value="HisKA"/>
    <property type="match status" value="1"/>
</dbReference>
<keyword evidence="18" id="KW-1185">Reference proteome</keyword>
<evidence type="ECO:0000256" key="7">
    <source>
        <dbReference type="ARBA" id="ARBA00022692"/>
    </source>
</evidence>
<keyword evidence="12" id="KW-0902">Two-component regulatory system</keyword>
<evidence type="ECO:0000256" key="2">
    <source>
        <dbReference type="ARBA" id="ARBA00004651"/>
    </source>
</evidence>
<dbReference type="InterPro" id="IPR003660">
    <property type="entry name" value="HAMP_dom"/>
</dbReference>
<comment type="subcellular location">
    <subcellularLocation>
        <location evidence="2">Cell membrane</location>
        <topology evidence="2">Multi-pass membrane protein</topology>
    </subcellularLocation>
</comment>
<dbReference type="Gene3D" id="3.30.565.10">
    <property type="entry name" value="Histidine kinase-like ATPase, C-terminal domain"/>
    <property type="match status" value="1"/>
</dbReference>
<name>A0ABQ1ZLK4_9BACL</name>
<dbReference type="Pfam" id="PF00672">
    <property type="entry name" value="HAMP"/>
    <property type="match status" value="1"/>
</dbReference>
<organism evidence="17 18">
    <name type="scientific">Saccharibacillus endophyticus</name>
    <dbReference type="NCBI Taxonomy" id="2060666"/>
    <lineage>
        <taxon>Bacteria</taxon>
        <taxon>Bacillati</taxon>
        <taxon>Bacillota</taxon>
        <taxon>Bacilli</taxon>
        <taxon>Bacillales</taxon>
        <taxon>Paenibacillaceae</taxon>
        <taxon>Saccharibacillus</taxon>
    </lineage>
</organism>
<dbReference type="InterPro" id="IPR050428">
    <property type="entry name" value="TCS_sensor_his_kinase"/>
</dbReference>
<evidence type="ECO:0000256" key="1">
    <source>
        <dbReference type="ARBA" id="ARBA00000085"/>
    </source>
</evidence>
<dbReference type="SUPFAM" id="SSF47384">
    <property type="entry name" value="Homodimeric domain of signal transducing histidine kinase"/>
    <property type="match status" value="1"/>
</dbReference>
<keyword evidence="8" id="KW-0547">Nucleotide-binding</keyword>
<evidence type="ECO:0000259" key="16">
    <source>
        <dbReference type="PROSITE" id="PS50885"/>
    </source>
</evidence>
<comment type="caution">
    <text evidence="17">The sequence shown here is derived from an EMBL/GenBank/DDBJ whole genome shotgun (WGS) entry which is preliminary data.</text>
</comment>
<keyword evidence="10" id="KW-0067">ATP-binding</keyword>
<dbReference type="RefSeq" id="WP_172237721.1">
    <property type="nucleotide sequence ID" value="NZ_BMDD01000001.1"/>
</dbReference>
<evidence type="ECO:0000256" key="10">
    <source>
        <dbReference type="ARBA" id="ARBA00022840"/>
    </source>
</evidence>
<dbReference type="InterPro" id="IPR004358">
    <property type="entry name" value="Sig_transdc_His_kin-like_C"/>
</dbReference>
<evidence type="ECO:0000256" key="11">
    <source>
        <dbReference type="ARBA" id="ARBA00022989"/>
    </source>
</evidence>
<keyword evidence="5" id="KW-0597">Phosphoprotein</keyword>
<dbReference type="Gene3D" id="6.10.340.10">
    <property type="match status" value="1"/>
</dbReference>
<evidence type="ECO:0000256" key="8">
    <source>
        <dbReference type="ARBA" id="ARBA00022741"/>
    </source>
</evidence>
<dbReference type="EMBL" id="BMDD01000001">
    <property type="protein sequence ID" value="GGH68070.1"/>
    <property type="molecule type" value="Genomic_DNA"/>
</dbReference>
<dbReference type="SMART" id="SM00388">
    <property type="entry name" value="HisKA"/>
    <property type="match status" value="1"/>
</dbReference>
<comment type="catalytic activity">
    <reaction evidence="1">
        <text>ATP + protein L-histidine = ADP + protein N-phospho-L-histidine.</text>
        <dbReference type="EC" id="2.7.13.3"/>
    </reaction>
</comment>
<dbReference type="InterPro" id="IPR003661">
    <property type="entry name" value="HisK_dim/P_dom"/>
</dbReference>
<evidence type="ECO:0000259" key="15">
    <source>
        <dbReference type="PROSITE" id="PS50109"/>
    </source>
</evidence>
<feature type="domain" description="HAMP" evidence="16">
    <location>
        <begin position="195"/>
        <end position="248"/>
    </location>
</feature>
<dbReference type="InterPro" id="IPR036890">
    <property type="entry name" value="HATPase_C_sf"/>
</dbReference>
<dbReference type="InterPro" id="IPR003594">
    <property type="entry name" value="HATPase_dom"/>
</dbReference>
<dbReference type="PROSITE" id="PS50885">
    <property type="entry name" value="HAMP"/>
    <property type="match status" value="1"/>
</dbReference>
<gene>
    <name evidence="17" type="ORF">GCM10007362_01700</name>
</gene>
<evidence type="ECO:0000256" key="3">
    <source>
        <dbReference type="ARBA" id="ARBA00012438"/>
    </source>
</evidence>
<dbReference type="SUPFAM" id="SSF55874">
    <property type="entry name" value="ATPase domain of HSP90 chaperone/DNA topoisomerase II/histidine kinase"/>
    <property type="match status" value="1"/>
</dbReference>
<dbReference type="Gene3D" id="1.10.287.130">
    <property type="match status" value="1"/>
</dbReference>
<dbReference type="EC" id="2.7.13.3" evidence="3"/>
<evidence type="ECO:0000256" key="12">
    <source>
        <dbReference type="ARBA" id="ARBA00023012"/>
    </source>
</evidence>
<keyword evidence="4" id="KW-1003">Cell membrane</keyword>
<evidence type="ECO:0000256" key="9">
    <source>
        <dbReference type="ARBA" id="ARBA00022777"/>
    </source>
</evidence>
<keyword evidence="7 14" id="KW-0812">Transmembrane</keyword>
<keyword evidence="11 14" id="KW-1133">Transmembrane helix</keyword>
<protein>
    <recommendedName>
        <fullName evidence="3">histidine kinase</fullName>
        <ecNumber evidence="3">2.7.13.3</ecNumber>
    </recommendedName>
</protein>
<evidence type="ECO:0000313" key="18">
    <source>
        <dbReference type="Proteomes" id="UP000605427"/>
    </source>
</evidence>